<evidence type="ECO:0000313" key="12">
    <source>
        <dbReference type="Proteomes" id="UP000594261"/>
    </source>
</evidence>
<proteinExistence type="predicted"/>
<reference evidence="11 12" key="1">
    <citation type="journal article" date="2016" name="G3 (Bethesda)">
        <title>First Draft Assembly and Annotation of the Genome of a California Endemic Oak Quercus lobata Nee (Fagaceae).</title>
        <authorList>
            <person name="Sork V.L."/>
            <person name="Fitz-Gibbon S.T."/>
            <person name="Puiu D."/>
            <person name="Crepeau M."/>
            <person name="Gugger P.F."/>
            <person name="Sherman R."/>
            <person name="Stevens K."/>
            <person name="Langley C.H."/>
            <person name="Pellegrini M."/>
            <person name="Salzberg S.L."/>
        </authorList>
    </citation>
    <scope>NUCLEOTIDE SEQUENCE [LARGE SCALE GENOMIC DNA]</scope>
    <source>
        <strain evidence="11 12">cv. SW786</strain>
    </source>
</reference>
<keyword evidence="6" id="KW-1278">Translocase</keyword>
<dbReference type="GO" id="GO:0004427">
    <property type="term" value="F:inorganic diphosphate phosphatase activity"/>
    <property type="evidence" value="ECO:0007669"/>
    <property type="project" value="InterPro"/>
</dbReference>
<keyword evidence="5" id="KW-0460">Magnesium</keyword>
<keyword evidence="9 10" id="KW-0472">Membrane</keyword>
<dbReference type="AlphaFoldDB" id="A0A7N2L841"/>
<keyword evidence="8" id="KW-0406">Ion transport</keyword>
<protein>
    <recommendedName>
        <fullName evidence="2">H(+)-exporting diphosphatase</fullName>
        <ecNumber evidence="2">7.1.3.1</ecNumber>
    </recommendedName>
</protein>
<evidence type="ECO:0000256" key="10">
    <source>
        <dbReference type="SAM" id="Phobius"/>
    </source>
</evidence>
<dbReference type="InParanoid" id="A0A7N2L841"/>
<keyword evidence="3" id="KW-0813">Transport</keyword>
<dbReference type="PANTHER" id="PTHR11439:SF467">
    <property type="entry name" value="INTEGRASE CATALYTIC DOMAIN-CONTAINING PROTEIN"/>
    <property type="match status" value="1"/>
</dbReference>
<reference evidence="11" key="2">
    <citation type="submission" date="2021-01" db="UniProtKB">
        <authorList>
            <consortium name="EnsemblPlants"/>
        </authorList>
    </citation>
    <scope>IDENTIFICATION</scope>
</reference>
<dbReference type="Proteomes" id="UP000594261">
    <property type="component" value="Chromosome 3"/>
</dbReference>
<evidence type="ECO:0000256" key="9">
    <source>
        <dbReference type="ARBA" id="ARBA00023136"/>
    </source>
</evidence>
<organism evidence="11 12">
    <name type="scientific">Quercus lobata</name>
    <name type="common">Valley oak</name>
    <dbReference type="NCBI Taxonomy" id="97700"/>
    <lineage>
        <taxon>Eukaryota</taxon>
        <taxon>Viridiplantae</taxon>
        <taxon>Streptophyta</taxon>
        <taxon>Embryophyta</taxon>
        <taxon>Tracheophyta</taxon>
        <taxon>Spermatophyta</taxon>
        <taxon>Magnoliopsida</taxon>
        <taxon>eudicotyledons</taxon>
        <taxon>Gunneridae</taxon>
        <taxon>Pentapetalae</taxon>
        <taxon>rosids</taxon>
        <taxon>fabids</taxon>
        <taxon>Fagales</taxon>
        <taxon>Fagaceae</taxon>
        <taxon>Quercus</taxon>
    </lineage>
</organism>
<dbReference type="EMBL" id="LRBV02000003">
    <property type="status" value="NOT_ANNOTATED_CDS"/>
    <property type="molecule type" value="Genomic_DNA"/>
</dbReference>
<evidence type="ECO:0000256" key="5">
    <source>
        <dbReference type="ARBA" id="ARBA00022842"/>
    </source>
</evidence>
<dbReference type="EC" id="7.1.3.1" evidence="2"/>
<dbReference type="GO" id="GO:0009678">
    <property type="term" value="F:diphosphate hydrolysis-driven proton transmembrane transporter activity"/>
    <property type="evidence" value="ECO:0007669"/>
    <property type="project" value="UniProtKB-EC"/>
</dbReference>
<evidence type="ECO:0000256" key="8">
    <source>
        <dbReference type="ARBA" id="ARBA00023065"/>
    </source>
</evidence>
<evidence type="ECO:0000256" key="7">
    <source>
        <dbReference type="ARBA" id="ARBA00022989"/>
    </source>
</evidence>
<dbReference type="InterPro" id="IPR004131">
    <property type="entry name" value="PPase-energised_H-pump"/>
</dbReference>
<keyword evidence="12" id="KW-1185">Reference proteome</keyword>
<dbReference type="PANTHER" id="PTHR11439">
    <property type="entry name" value="GAG-POL-RELATED RETROTRANSPOSON"/>
    <property type="match status" value="1"/>
</dbReference>
<evidence type="ECO:0000256" key="2">
    <source>
        <dbReference type="ARBA" id="ARBA00013242"/>
    </source>
</evidence>
<dbReference type="OMA" id="VATISWC"/>
<evidence type="ECO:0000256" key="1">
    <source>
        <dbReference type="ARBA" id="ARBA00004127"/>
    </source>
</evidence>
<name>A0A7N2L841_QUELO</name>
<dbReference type="Pfam" id="PF03030">
    <property type="entry name" value="H_PPase"/>
    <property type="match status" value="1"/>
</dbReference>
<sequence>MARVPYASAVGSLMYAMLCTRPDICFAVGMVSRYQSNPGPVHWQAVKRIFRYLCGTSDLILCYQGGDLRLRGYSDADWASDRDERKSTTGYAFLLSVATISWCSKKQSCIALSTIESEYVACLAAAQEAVWLKRFFQNLRVTSLADEAVKMYCDNMAALSHAKDPKYHSKSKHIQTRYNYICLAITQGEVILQHIPTSRMVADPLTKVIAGDVFQAHVRSLGLCLLFQILGSYTGHPLPGAKVVAAMLMFGTVSGILMALFLNTSGGAWDNAKKYIETGALGGKGSDCHKAAITGDTQVLLMFPFGVVLANV</sequence>
<keyword evidence="7 10" id="KW-1133">Transmembrane helix</keyword>
<accession>A0A7N2L841</accession>
<evidence type="ECO:0000256" key="6">
    <source>
        <dbReference type="ARBA" id="ARBA00022967"/>
    </source>
</evidence>
<feature type="transmembrane region" description="Helical" evidence="10">
    <location>
        <begin position="243"/>
        <end position="264"/>
    </location>
</feature>
<dbReference type="EnsemblPlants" id="QL03p035220:mrna">
    <property type="protein sequence ID" value="QL03p035220:mrna"/>
    <property type="gene ID" value="QL03p035220"/>
</dbReference>
<dbReference type="GO" id="GO:0012505">
    <property type="term" value="C:endomembrane system"/>
    <property type="evidence" value="ECO:0007669"/>
    <property type="project" value="UniProtKB-SubCell"/>
</dbReference>
<comment type="subcellular location">
    <subcellularLocation>
        <location evidence="1">Endomembrane system</location>
        <topology evidence="1">Multi-pass membrane protein</topology>
    </subcellularLocation>
</comment>
<dbReference type="CDD" id="cd09272">
    <property type="entry name" value="RNase_HI_RT_Ty1"/>
    <property type="match status" value="1"/>
</dbReference>
<evidence type="ECO:0000313" key="11">
    <source>
        <dbReference type="EnsemblPlants" id="QL03p035220:mrna"/>
    </source>
</evidence>
<dbReference type="GO" id="GO:0016020">
    <property type="term" value="C:membrane"/>
    <property type="evidence" value="ECO:0007669"/>
    <property type="project" value="InterPro"/>
</dbReference>
<dbReference type="Gramene" id="QL03p035220:mrna">
    <property type="protein sequence ID" value="QL03p035220:mrna"/>
    <property type="gene ID" value="QL03p035220"/>
</dbReference>
<evidence type="ECO:0000256" key="3">
    <source>
        <dbReference type="ARBA" id="ARBA00022448"/>
    </source>
</evidence>
<evidence type="ECO:0000256" key="4">
    <source>
        <dbReference type="ARBA" id="ARBA00022692"/>
    </source>
</evidence>
<keyword evidence="4 10" id="KW-0812">Transmembrane</keyword>